<dbReference type="PROSITE" id="PS51195">
    <property type="entry name" value="Q_MOTIF"/>
    <property type="match status" value="1"/>
</dbReference>
<accession>A0AA38MBL1</accession>
<dbReference type="InterPro" id="IPR014014">
    <property type="entry name" value="RNA_helicase_DEAD_Q_motif"/>
</dbReference>
<comment type="catalytic activity">
    <reaction evidence="6">
        <text>ATP + H2O = ADP + phosphate + H(+)</text>
        <dbReference type="Rhea" id="RHEA:13065"/>
        <dbReference type="ChEBI" id="CHEBI:15377"/>
        <dbReference type="ChEBI" id="CHEBI:15378"/>
        <dbReference type="ChEBI" id="CHEBI:30616"/>
        <dbReference type="ChEBI" id="CHEBI:43474"/>
        <dbReference type="ChEBI" id="CHEBI:456216"/>
        <dbReference type="EC" id="3.6.4.13"/>
    </reaction>
</comment>
<keyword evidence="4 9" id="KW-0347">Helicase</keyword>
<dbReference type="InterPro" id="IPR014001">
    <property type="entry name" value="Helicase_ATP-bd"/>
</dbReference>
<proteinExistence type="inferred from homology"/>
<keyword evidence="2 9" id="KW-0547">Nucleotide-binding</keyword>
<dbReference type="GO" id="GO:0031047">
    <property type="term" value="P:regulatory ncRNA-mediated gene silencing"/>
    <property type="evidence" value="ECO:0007669"/>
    <property type="project" value="UniProtKB-ARBA"/>
</dbReference>
<dbReference type="InterPro" id="IPR004088">
    <property type="entry name" value="KH_dom_type_1"/>
</dbReference>
<dbReference type="SUPFAM" id="SSF54791">
    <property type="entry name" value="Eukaryotic type KH-domain (KH-domain type I)"/>
    <property type="match status" value="1"/>
</dbReference>
<dbReference type="CDD" id="cd18787">
    <property type="entry name" value="SF2_C_DEAD"/>
    <property type="match status" value="1"/>
</dbReference>
<dbReference type="SMART" id="SM00322">
    <property type="entry name" value="KH"/>
    <property type="match status" value="1"/>
</dbReference>
<dbReference type="InterPro" id="IPR000629">
    <property type="entry name" value="RNA-helicase_DEAD-box_CS"/>
</dbReference>
<keyword evidence="5 9" id="KW-0067">ATP-binding</keyword>
<sequence>MSDDWNDNARFVIPQVQTQVFTNSNDYGRSNWRDRPQRKYQDKSNPREDRRNGYRGGGNRFDGNRFDGNRAPRRPNDDATIIKVPSKFVGRIIGRGGSKISDLQFESGARINVTKDVEGDETLIRLIGDDDAVSKAESLIRELTIERDNFENRSVPLEQKPPLEEPTFVEPPKQINWRAVFEESDAHEAAQWASLPPIKKEFYNEHPEVTAMSDEQVATFREENNNIVVERTFKSATSKPVPKPVVTFDQAFYQYPEILKEIEKAGFTTPSPIQSQAWPVLLSGEDLIGIAQTGTGKTLAFLLPALVHIDGQCITKVERRGPAVLVMAPTRELALQIDKEVKKYEYKGITAVCVYGGGNRREQIKVVTDGVDIVIATPGRLNDLVEAGHLNVKYVTYVVLDEADRMLDMGFEPQIRKVMYSIRPTRQTVMTSATWPMGVRRLAQSYMVDPIQVYVGTLDLAATHTVTQIIEIMPDDDEAKFSAFMEFAHNLDPTEKVIVFCGKKSRADELSSELVLQGIQCQTIHGDREQSDREQALIDIADGTVQILIATDVASRGLDIDDITYVINYDFPRNIEEYVHRVGRTGRAGKSGKSISYVTRGDWAQAKDLIAILEEAQQYVPEEVYKMAERYTVWKEKKDSSRPAVRGRGGGRRW</sequence>
<dbReference type="GO" id="GO:0005524">
    <property type="term" value="F:ATP binding"/>
    <property type="evidence" value="ECO:0007669"/>
    <property type="project" value="UniProtKB-KW"/>
</dbReference>
<dbReference type="Pfam" id="PF00270">
    <property type="entry name" value="DEAD"/>
    <property type="match status" value="1"/>
</dbReference>
<dbReference type="GO" id="GO:0003724">
    <property type="term" value="F:RNA helicase activity"/>
    <property type="evidence" value="ECO:0007669"/>
    <property type="project" value="UniProtKB-EC"/>
</dbReference>
<dbReference type="GO" id="GO:0003723">
    <property type="term" value="F:RNA binding"/>
    <property type="evidence" value="ECO:0007669"/>
    <property type="project" value="UniProtKB-UniRule"/>
</dbReference>
<evidence type="ECO:0000256" key="1">
    <source>
        <dbReference type="ARBA" id="ARBA00012552"/>
    </source>
</evidence>
<feature type="domain" description="Helicase C-terminal" evidence="12">
    <location>
        <begin position="465"/>
        <end position="628"/>
    </location>
</feature>
<feature type="domain" description="DEAD-box RNA helicase Q" evidence="13">
    <location>
        <begin position="247"/>
        <end position="275"/>
    </location>
</feature>
<comment type="caution">
    <text evidence="14">The sequence shown here is derived from an EMBL/GenBank/DDBJ whole genome shotgun (WGS) entry which is preliminary data.</text>
</comment>
<evidence type="ECO:0000256" key="8">
    <source>
        <dbReference type="PROSITE-ProRule" id="PRU00552"/>
    </source>
</evidence>
<evidence type="ECO:0000313" key="15">
    <source>
        <dbReference type="Proteomes" id="UP001168821"/>
    </source>
</evidence>
<dbReference type="Pfam" id="PF00013">
    <property type="entry name" value="KH_1"/>
    <property type="match status" value="1"/>
</dbReference>
<reference evidence="14" key="1">
    <citation type="journal article" date="2023" name="G3 (Bethesda)">
        <title>Whole genome assemblies of Zophobas morio and Tenebrio molitor.</title>
        <authorList>
            <person name="Kaur S."/>
            <person name="Stinson S.A."/>
            <person name="diCenzo G.C."/>
        </authorList>
    </citation>
    <scope>NUCLEOTIDE SEQUENCE</scope>
    <source>
        <strain evidence="14">QUZm001</strain>
    </source>
</reference>
<dbReference type="EC" id="3.6.4.13" evidence="1"/>
<dbReference type="InterPro" id="IPR001650">
    <property type="entry name" value="Helicase_C-like"/>
</dbReference>
<dbReference type="Gene3D" id="3.30.1370.10">
    <property type="entry name" value="K Homology domain, type 1"/>
    <property type="match status" value="1"/>
</dbReference>
<dbReference type="InterPro" id="IPR036612">
    <property type="entry name" value="KH_dom_type_1_sf"/>
</dbReference>
<dbReference type="FunFam" id="3.40.50.300:FF:000079">
    <property type="entry name" value="probable ATP-dependent RNA helicase DDX17"/>
    <property type="match status" value="1"/>
</dbReference>
<dbReference type="Pfam" id="PF00271">
    <property type="entry name" value="Helicase_C"/>
    <property type="match status" value="1"/>
</dbReference>
<evidence type="ECO:0000256" key="10">
    <source>
        <dbReference type="SAM" id="MobiDB-lite"/>
    </source>
</evidence>
<dbReference type="InterPro" id="IPR027417">
    <property type="entry name" value="P-loop_NTPase"/>
</dbReference>
<dbReference type="CDD" id="cd00105">
    <property type="entry name" value="KH-I"/>
    <property type="match status" value="1"/>
</dbReference>
<comment type="similarity">
    <text evidence="9">Belongs to the DEAD box helicase family.</text>
</comment>
<evidence type="ECO:0000256" key="2">
    <source>
        <dbReference type="ARBA" id="ARBA00022741"/>
    </source>
</evidence>
<evidence type="ECO:0000256" key="4">
    <source>
        <dbReference type="ARBA" id="ARBA00022806"/>
    </source>
</evidence>
<dbReference type="PROSITE" id="PS51194">
    <property type="entry name" value="HELICASE_CTER"/>
    <property type="match status" value="1"/>
</dbReference>
<dbReference type="PROSITE" id="PS00039">
    <property type="entry name" value="DEAD_ATP_HELICASE"/>
    <property type="match status" value="1"/>
</dbReference>
<keyword evidence="15" id="KW-1185">Reference proteome</keyword>
<dbReference type="InterPro" id="IPR004087">
    <property type="entry name" value="KH_dom"/>
</dbReference>
<dbReference type="SUPFAM" id="SSF52540">
    <property type="entry name" value="P-loop containing nucleoside triphosphate hydrolases"/>
    <property type="match status" value="1"/>
</dbReference>
<dbReference type="FunFam" id="3.40.50.300:FF:000008">
    <property type="entry name" value="ATP-dependent RNA helicase RhlB"/>
    <property type="match status" value="1"/>
</dbReference>
<dbReference type="PANTHER" id="PTHR47958">
    <property type="entry name" value="ATP-DEPENDENT RNA HELICASE DBP3"/>
    <property type="match status" value="1"/>
</dbReference>
<evidence type="ECO:0000256" key="7">
    <source>
        <dbReference type="PROSITE-ProRule" id="PRU00117"/>
    </source>
</evidence>
<dbReference type="PROSITE" id="PS50084">
    <property type="entry name" value="KH_TYPE_1"/>
    <property type="match status" value="1"/>
</dbReference>
<evidence type="ECO:0000256" key="9">
    <source>
        <dbReference type="RuleBase" id="RU000492"/>
    </source>
</evidence>
<evidence type="ECO:0000313" key="14">
    <source>
        <dbReference type="EMBL" id="KAJ3649897.1"/>
    </source>
</evidence>
<dbReference type="GO" id="GO:0016787">
    <property type="term" value="F:hydrolase activity"/>
    <property type="evidence" value="ECO:0007669"/>
    <property type="project" value="UniProtKB-KW"/>
</dbReference>
<keyword evidence="3 9" id="KW-0378">Hydrolase</keyword>
<dbReference type="Proteomes" id="UP001168821">
    <property type="component" value="Unassembled WGS sequence"/>
</dbReference>
<dbReference type="AlphaFoldDB" id="A0AA38MBL1"/>
<feature type="region of interest" description="Disordered" evidence="10">
    <location>
        <begin position="22"/>
        <end position="79"/>
    </location>
</feature>
<evidence type="ECO:0000259" key="13">
    <source>
        <dbReference type="PROSITE" id="PS51195"/>
    </source>
</evidence>
<evidence type="ECO:0000259" key="11">
    <source>
        <dbReference type="PROSITE" id="PS51192"/>
    </source>
</evidence>
<feature type="compositionally biased region" description="Basic and acidic residues" evidence="10">
    <location>
        <begin position="62"/>
        <end position="77"/>
    </location>
</feature>
<feature type="short sequence motif" description="Q motif" evidence="8">
    <location>
        <begin position="247"/>
        <end position="275"/>
    </location>
</feature>
<protein>
    <recommendedName>
        <fullName evidence="1">RNA helicase</fullName>
        <ecNumber evidence="1">3.6.4.13</ecNumber>
    </recommendedName>
</protein>
<name>A0AA38MBL1_9CUCU</name>
<keyword evidence="7" id="KW-0694">RNA-binding</keyword>
<dbReference type="SMART" id="SM00490">
    <property type="entry name" value="HELICc"/>
    <property type="match status" value="1"/>
</dbReference>
<evidence type="ECO:0000256" key="3">
    <source>
        <dbReference type="ARBA" id="ARBA00022801"/>
    </source>
</evidence>
<gene>
    <name evidence="14" type="ORF">Zmor_021614</name>
</gene>
<dbReference type="InterPro" id="IPR011545">
    <property type="entry name" value="DEAD/DEAH_box_helicase_dom"/>
</dbReference>
<evidence type="ECO:0000256" key="6">
    <source>
        <dbReference type="ARBA" id="ARBA00047984"/>
    </source>
</evidence>
<dbReference type="SMART" id="SM00487">
    <property type="entry name" value="DEXDc"/>
    <property type="match status" value="1"/>
</dbReference>
<organism evidence="14 15">
    <name type="scientific">Zophobas morio</name>
    <dbReference type="NCBI Taxonomy" id="2755281"/>
    <lineage>
        <taxon>Eukaryota</taxon>
        <taxon>Metazoa</taxon>
        <taxon>Ecdysozoa</taxon>
        <taxon>Arthropoda</taxon>
        <taxon>Hexapoda</taxon>
        <taxon>Insecta</taxon>
        <taxon>Pterygota</taxon>
        <taxon>Neoptera</taxon>
        <taxon>Endopterygota</taxon>
        <taxon>Coleoptera</taxon>
        <taxon>Polyphaga</taxon>
        <taxon>Cucujiformia</taxon>
        <taxon>Tenebrionidae</taxon>
        <taxon>Zophobas</taxon>
    </lineage>
</organism>
<dbReference type="Gene3D" id="3.40.50.300">
    <property type="entry name" value="P-loop containing nucleotide triphosphate hydrolases"/>
    <property type="match status" value="2"/>
</dbReference>
<evidence type="ECO:0000259" key="12">
    <source>
        <dbReference type="PROSITE" id="PS51194"/>
    </source>
</evidence>
<dbReference type="EMBL" id="JALNTZ010000006">
    <property type="protein sequence ID" value="KAJ3649897.1"/>
    <property type="molecule type" value="Genomic_DNA"/>
</dbReference>
<feature type="compositionally biased region" description="Basic and acidic residues" evidence="10">
    <location>
        <begin position="31"/>
        <end position="52"/>
    </location>
</feature>
<evidence type="ECO:0000256" key="5">
    <source>
        <dbReference type="ARBA" id="ARBA00022840"/>
    </source>
</evidence>
<dbReference type="PROSITE" id="PS51192">
    <property type="entry name" value="HELICASE_ATP_BIND_1"/>
    <property type="match status" value="1"/>
</dbReference>
<feature type="domain" description="Helicase ATP-binding" evidence="11">
    <location>
        <begin position="278"/>
        <end position="453"/>
    </location>
</feature>